<comment type="caution">
    <text evidence="1">The sequence shown here is derived from an EMBL/GenBank/DDBJ whole genome shotgun (WGS) entry which is preliminary data.</text>
</comment>
<gene>
    <name evidence="1" type="ORF">A3K51_03210</name>
</gene>
<dbReference type="PANTHER" id="PTHR37953">
    <property type="entry name" value="UPF0127 PROTEIN MJ1496"/>
    <property type="match status" value="1"/>
</dbReference>
<evidence type="ECO:0000313" key="2">
    <source>
        <dbReference type="Proteomes" id="UP000178085"/>
    </source>
</evidence>
<proteinExistence type="predicted"/>
<accession>A0A1F4NR00</accession>
<dbReference type="Pfam" id="PF02643">
    <property type="entry name" value="DUF192"/>
    <property type="match status" value="1"/>
</dbReference>
<dbReference type="InterPro" id="IPR003795">
    <property type="entry name" value="DUF192"/>
</dbReference>
<protein>
    <recommendedName>
        <fullName evidence="3">DUF192 domain-containing protein</fullName>
    </recommendedName>
</protein>
<organism evidence="1 2">
    <name type="scientific">candidate division Kazan bacterium RIFCSPLOWO2_01_FULL_45_19</name>
    <dbReference type="NCBI Taxonomy" id="1798538"/>
    <lineage>
        <taxon>Bacteria</taxon>
        <taxon>Bacteria division Kazan-3B-28</taxon>
    </lineage>
</organism>
<dbReference type="AlphaFoldDB" id="A0A1F4NR00"/>
<evidence type="ECO:0008006" key="3">
    <source>
        <dbReference type="Google" id="ProtNLM"/>
    </source>
</evidence>
<name>A0A1F4NR00_UNCK3</name>
<dbReference type="Gene3D" id="2.60.120.1140">
    <property type="entry name" value="Protein of unknown function DUF192"/>
    <property type="match status" value="1"/>
</dbReference>
<dbReference type="Proteomes" id="UP000178085">
    <property type="component" value="Unassembled WGS sequence"/>
</dbReference>
<dbReference type="InterPro" id="IPR038695">
    <property type="entry name" value="Saro_0823-like_sf"/>
</dbReference>
<dbReference type="EMBL" id="METD01000001">
    <property type="protein sequence ID" value="OGB73894.1"/>
    <property type="molecule type" value="Genomic_DNA"/>
</dbReference>
<evidence type="ECO:0000313" key="1">
    <source>
        <dbReference type="EMBL" id="OGB73894.1"/>
    </source>
</evidence>
<reference evidence="1 2" key="1">
    <citation type="journal article" date="2016" name="Nat. Commun.">
        <title>Thousands of microbial genomes shed light on interconnected biogeochemical processes in an aquifer system.</title>
        <authorList>
            <person name="Anantharaman K."/>
            <person name="Brown C.T."/>
            <person name="Hug L.A."/>
            <person name="Sharon I."/>
            <person name="Castelle C.J."/>
            <person name="Probst A.J."/>
            <person name="Thomas B.C."/>
            <person name="Singh A."/>
            <person name="Wilkins M.J."/>
            <person name="Karaoz U."/>
            <person name="Brodie E.L."/>
            <person name="Williams K.H."/>
            <person name="Hubbard S.S."/>
            <person name="Banfield J.F."/>
        </authorList>
    </citation>
    <scope>NUCLEOTIDE SEQUENCE [LARGE SCALE GENOMIC DNA]</scope>
</reference>
<sequence>MVYGVSKQPAVFSLGHLLTNQIVQPPVDQQMAIRLPGGQVIQARVVDTPEARAQGLSGVESVPADTGMLFVFQDDGTQGIWMKGMKIPLDILWLDGQGQVVHIVQNAPIPDDEQTVLPIYESNQPARYVLELAAGTVEATGLEAGQVVGLS</sequence>
<dbReference type="PANTHER" id="PTHR37953:SF1">
    <property type="entry name" value="UPF0127 PROTEIN MJ1496"/>
    <property type="match status" value="1"/>
</dbReference>